<sequence>MALAQKSHLISDIDDVRPSSSSLFPDPEYHDIVHDFRPSPKCPSDSTWYGNVPTETWPPRNGFLDPIDTKRTDHDLDMSASIPSDIARAKFGKMKMSYADLIYTALRSQVPHQMTLRDLYQWFRDNTDKPKGNNQGWMNTIRFNLSLNQAFQRIQEGQSCWGLVDRFSEGVQPTHRYRNFQNKRSSTNTVKDHHMAPCRPERPRTHKAKGKICRQAASCTGLQYSNTPWACPYQGQRAPYCLFSFQALDPIVAIQVPDFIMQDSAWPWKNIGYHAVCKDSTTLMSSSYELPGTLGLSYAMDSNVPPNIDSLTQLYKRVREHVDEAMRTLPSHLLAMVVNIVKELADPEEEIDKLWEKDKFSDVYDLGRISKYTKLLK</sequence>
<feature type="region of interest" description="Disordered" evidence="6">
    <location>
        <begin position="186"/>
        <end position="209"/>
    </location>
</feature>
<accession>A0A066XIB6</accession>
<keyword evidence="2 5" id="KW-0238">DNA-binding</keyword>
<dbReference type="Gene3D" id="1.10.10.10">
    <property type="entry name" value="Winged helix-like DNA-binding domain superfamily/Winged helix DNA-binding domain"/>
    <property type="match status" value="1"/>
</dbReference>
<keyword evidence="4 5" id="KW-0539">Nucleus</keyword>
<gene>
    <name evidence="8" type="ORF">CSUB01_07526</name>
</gene>
<dbReference type="InterPro" id="IPR036388">
    <property type="entry name" value="WH-like_DNA-bd_sf"/>
</dbReference>
<dbReference type="PROSITE" id="PS50039">
    <property type="entry name" value="FORK_HEAD_3"/>
    <property type="match status" value="1"/>
</dbReference>
<evidence type="ECO:0000259" key="7">
    <source>
        <dbReference type="PROSITE" id="PS50039"/>
    </source>
</evidence>
<evidence type="ECO:0000313" key="8">
    <source>
        <dbReference type="EMBL" id="KDN65745.1"/>
    </source>
</evidence>
<evidence type="ECO:0000313" key="9">
    <source>
        <dbReference type="Proteomes" id="UP000027238"/>
    </source>
</evidence>
<organism evidence="8 9">
    <name type="scientific">Colletotrichum sublineola</name>
    <name type="common">Sorghum anthracnose fungus</name>
    <dbReference type="NCBI Taxonomy" id="1173701"/>
    <lineage>
        <taxon>Eukaryota</taxon>
        <taxon>Fungi</taxon>
        <taxon>Dikarya</taxon>
        <taxon>Ascomycota</taxon>
        <taxon>Pezizomycotina</taxon>
        <taxon>Sordariomycetes</taxon>
        <taxon>Hypocreomycetidae</taxon>
        <taxon>Glomerellales</taxon>
        <taxon>Glomerellaceae</taxon>
        <taxon>Colletotrichum</taxon>
        <taxon>Colletotrichum graminicola species complex</taxon>
    </lineage>
</organism>
<protein>
    <recommendedName>
        <fullName evidence="7">Fork-head domain-containing protein</fullName>
    </recommendedName>
</protein>
<dbReference type="InterPro" id="IPR001766">
    <property type="entry name" value="Fork_head_dom"/>
</dbReference>
<evidence type="ECO:0000256" key="6">
    <source>
        <dbReference type="SAM" id="MobiDB-lite"/>
    </source>
</evidence>
<reference evidence="9" key="1">
    <citation type="journal article" date="2014" name="Genome Announc.">
        <title>Draft genome sequence of Colletotrichum sublineola, a destructive pathogen of cultivated sorghum.</title>
        <authorList>
            <person name="Baroncelli R."/>
            <person name="Sanz-Martin J.M."/>
            <person name="Rech G.E."/>
            <person name="Sukno S.A."/>
            <person name="Thon M.R."/>
        </authorList>
    </citation>
    <scope>NUCLEOTIDE SEQUENCE [LARGE SCALE GENOMIC DNA]</scope>
    <source>
        <strain evidence="9">TX430BB</strain>
    </source>
</reference>
<feature type="domain" description="Fork-head" evidence="7">
    <location>
        <begin position="93"/>
        <end position="156"/>
    </location>
</feature>
<evidence type="ECO:0000256" key="4">
    <source>
        <dbReference type="ARBA" id="ARBA00023242"/>
    </source>
</evidence>
<feature type="compositionally biased region" description="Basic and acidic residues" evidence="6">
    <location>
        <begin position="190"/>
        <end position="203"/>
    </location>
</feature>
<dbReference type="EMBL" id="JMSE01000999">
    <property type="protein sequence ID" value="KDN65745.1"/>
    <property type="molecule type" value="Genomic_DNA"/>
</dbReference>
<evidence type="ECO:0000256" key="5">
    <source>
        <dbReference type="PROSITE-ProRule" id="PRU00089"/>
    </source>
</evidence>
<evidence type="ECO:0000256" key="1">
    <source>
        <dbReference type="ARBA" id="ARBA00023015"/>
    </source>
</evidence>
<keyword evidence="1" id="KW-0805">Transcription regulation</keyword>
<comment type="subcellular location">
    <subcellularLocation>
        <location evidence="5">Nucleus</location>
    </subcellularLocation>
</comment>
<dbReference type="PANTHER" id="PTHR46078">
    <property type="entry name" value="FORKHEAD BOX PROTEIN J2 FAMILY MEMBER"/>
    <property type="match status" value="1"/>
</dbReference>
<dbReference type="GO" id="GO:0005634">
    <property type="term" value="C:nucleus"/>
    <property type="evidence" value="ECO:0007669"/>
    <property type="project" value="UniProtKB-SubCell"/>
</dbReference>
<dbReference type="OrthoDB" id="4835843at2759"/>
<keyword evidence="9" id="KW-1185">Reference proteome</keyword>
<dbReference type="InterPro" id="IPR036390">
    <property type="entry name" value="WH_DNA-bd_sf"/>
</dbReference>
<proteinExistence type="predicted"/>
<evidence type="ECO:0000256" key="2">
    <source>
        <dbReference type="ARBA" id="ARBA00023125"/>
    </source>
</evidence>
<dbReference type="InterPro" id="IPR045912">
    <property type="entry name" value="FOXJ2/3-like"/>
</dbReference>
<dbReference type="HOGENOM" id="CLU_733642_0_0_1"/>
<dbReference type="Proteomes" id="UP000027238">
    <property type="component" value="Unassembled WGS sequence"/>
</dbReference>
<dbReference type="GO" id="GO:0000981">
    <property type="term" value="F:DNA-binding transcription factor activity, RNA polymerase II-specific"/>
    <property type="evidence" value="ECO:0007669"/>
    <property type="project" value="TreeGrafter"/>
</dbReference>
<comment type="caution">
    <text evidence="8">The sequence shown here is derived from an EMBL/GenBank/DDBJ whole genome shotgun (WGS) entry which is preliminary data.</text>
</comment>
<dbReference type="SMART" id="SM00339">
    <property type="entry name" value="FH"/>
    <property type="match status" value="1"/>
</dbReference>
<keyword evidence="3" id="KW-0804">Transcription</keyword>
<dbReference type="STRING" id="1173701.A0A066XIB6"/>
<feature type="DNA-binding region" description="Fork-head" evidence="5">
    <location>
        <begin position="93"/>
        <end position="156"/>
    </location>
</feature>
<dbReference type="PANTHER" id="PTHR46078:SF2">
    <property type="entry name" value="FORK-HEAD DOMAIN-CONTAINING PROTEIN"/>
    <property type="match status" value="1"/>
</dbReference>
<dbReference type="SUPFAM" id="SSF46785">
    <property type="entry name" value="Winged helix' DNA-binding domain"/>
    <property type="match status" value="1"/>
</dbReference>
<dbReference type="GO" id="GO:0000978">
    <property type="term" value="F:RNA polymerase II cis-regulatory region sequence-specific DNA binding"/>
    <property type="evidence" value="ECO:0007669"/>
    <property type="project" value="TreeGrafter"/>
</dbReference>
<dbReference type="eggNOG" id="KOG2294">
    <property type="taxonomic scope" value="Eukaryota"/>
</dbReference>
<dbReference type="Pfam" id="PF00250">
    <property type="entry name" value="Forkhead"/>
    <property type="match status" value="1"/>
</dbReference>
<evidence type="ECO:0000256" key="3">
    <source>
        <dbReference type="ARBA" id="ARBA00023163"/>
    </source>
</evidence>
<dbReference type="AlphaFoldDB" id="A0A066XIB6"/>
<name>A0A066XIB6_COLSU</name>
<dbReference type="PRINTS" id="PR00053">
    <property type="entry name" value="FORKHEAD"/>
</dbReference>